<feature type="compositionally biased region" description="Polar residues" evidence="4">
    <location>
        <begin position="70"/>
        <end position="80"/>
    </location>
</feature>
<dbReference type="OrthoDB" id="1938591at2759"/>
<evidence type="ECO:0000256" key="3">
    <source>
        <dbReference type="ARBA" id="ARBA00023242"/>
    </source>
</evidence>
<dbReference type="EMBL" id="PKFO01000002">
    <property type="protein sequence ID" value="PVH19657.1"/>
    <property type="molecule type" value="Genomic_DNA"/>
</dbReference>
<feature type="region of interest" description="Disordered" evidence="4">
    <location>
        <begin position="507"/>
        <end position="664"/>
    </location>
</feature>
<dbReference type="GeneID" id="37008837"/>
<dbReference type="InterPro" id="IPR036431">
    <property type="entry name" value="ARID_dom_sf"/>
</dbReference>
<dbReference type="GO" id="GO:0006357">
    <property type="term" value="P:regulation of transcription by RNA polymerase II"/>
    <property type="evidence" value="ECO:0007669"/>
    <property type="project" value="TreeGrafter"/>
</dbReference>
<feature type="compositionally biased region" description="Polar residues" evidence="4">
    <location>
        <begin position="617"/>
        <end position="641"/>
    </location>
</feature>
<feature type="compositionally biased region" description="Polar residues" evidence="4">
    <location>
        <begin position="296"/>
        <end position="305"/>
    </location>
</feature>
<feature type="region of interest" description="Disordered" evidence="4">
    <location>
        <begin position="1"/>
        <end position="128"/>
    </location>
</feature>
<keyword evidence="2" id="KW-0804">Transcription</keyword>
<feature type="compositionally biased region" description="Gly residues" evidence="4">
    <location>
        <begin position="211"/>
        <end position="221"/>
    </location>
</feature>
<feature type="compositionally biased region" description="Polar residues" evidence="4">
    <location>
        <begin position="38"/>
        <end position="52"/>
    </location>
</feature>
<dbReference type="SMART" id="SM01014">
    <property type="entry name" value="ARID"/>
    <property type="match status" value="1"/>
</dbReference>
<feature type="region of interest" description="Disordered" evidence="4">
    <location>
        <begin position="834"/>
        <end position="853"/>
    </location>
</feature>
<dbReference type="PANTHER" id="PTHR13964">
    <property type="entry name" value="RBP-RELATED"/>
    <property type="match status" value="1"/>
</dbReference>
<feature type="compositionally biased region" description="Polar residues" evidence="4">
    <location>
        <begin position="545"/>
        <end position="575"/>
    </location>
</feature>
<feature type="compositionally biased region" description="Polar residues" evidence="4">
    <location>
        <begin position="143"/>
        <end position="152"/>
    </location>
</feature>
<feature type="compositionally biased region" description="Low complexity" evidence="4">
    <location>
        <begin position="189"/>
        <end position="210"/>
    </location>
</feature>
<dbReference type="SMART" id="SM00501">
    <property type="entry name" value="BRIGHT"/>
    <property type="match status" value="1"/>
</dbReference>
<evidence type="ECO:0000259" key="5">
    <source>
        <dbReference type="PROSITE" id="PS51011"/>
    </source>
</evidence>
<dbReference type="Gene3D" id="1.10.150.60">
    <property type="entry name" value="ARID DNA-binding domain"/>
    <property type="match status" value="1"/>
</dbReference>
<feature type="compositionally biased region" description="Basic and acidic residues" evidence="4">
    <location>
        <begin position="1"/>
        <end position="10"/>
    </location>
</feature>
<dbReference type="GO" id="GO:0000976">
    <property type="term" value="F:transcription cis-regulatory region binding"/>
    <property type="evidence" value="ECO:0007669"/>
    <property type="project" value="TreeGrafter"/>
</dbReference>
<dbReference type="SUPFAM" id="SSF46774">
    <property type="entry name" value="ARID-like"/>
    <property type="match status" value="1"/>
</dbReference>
<feature type="compositionally biased region" description="Polar residues" evidence="4">
    <location>
        <begin position="598"/>
        <end position="610"/>
    </location>
</feature>
<evidence type="ECO:0000256" key="2">
    <source>
        <dbReference type="ARBA" id="ARBA00023163"/>
    </source>
</evidence>
<dbReference type="VEuPathDB" id="FungiDB:CXQ85_003507"/>
<feature type="region of interest" description="Disordered" evidence="4">
    <location>
        <begin position="288"/>
        <end position="359"/>
    </location>
</feature>
<keyword evidence="3" id="KW-0539">Nucleus</keyword>
<evidence type="ECO:0000313" key="6">
    <source>
        <dbReference type="EMBL" id="PVH19657.1"/>
    </source>
</evidence>
<evidence type="ECO:0000313" key="7">
    <source>
        <dbReference type="Proteomes" id="UP000244309"/>
    </source>
</evidence>
<evidence type="ECO:0000256" key="4">
    <source>
        <dbReference type="SAM" id="MobiDB-lite"/>
    </source>
</evidence>
<dbReference type="InterPro" id="IPR051232">
    <property type="entry name" value="ARID/SWI1_ChromRemod"/>
</dbReference>
<comment type="caution">
    <text evidence="6">The sequence shown here is derived from an EMBL/GenBank/DDBJ whole genome shotgun (WGS) entry which is preliminary data.</text>
</comment>
<dbReference type="STRING" id="45357.A0A2V1AN09"/>
<keyword evidence="7" id="KW-1185">Reference proteome</keyword>
<dbReference type="AlphaFoldDB" id="A0A2V1AN09"/>
<name>A0A2V1AN09_9ASCO</name>
<feature type="compositionally biased region" description="Low complexity" evidence="4">
    <location>
        <begin position="576"/>
        <end position="589"/>
    </location>
</feature>
<organism evidence="6 7">
    <name type="scientific">Candidozyma haemuli</name>
    <dbReference type="NCBI Taxonomy" id="45357"/>
    <lineage>
        <taxon>Eukaryota</taxon>
        <taxon>Fungi</taxon>
        <taxon>Dikarya</taxon>
        <taxon>Ascomycota</taxon>
        <taxon>Saccharomycotina</taxon>
        <taxon>Pichiomycetes</taxon>
        <taxon>Metschnikowiaceae</taxon>
        <taxon>Candidozyma</taxon>
    </lineage>
</organism>
<dbReference type="PROSITE" id="PS51011">
    <property type="entry name" value="ARID"/>
    <property type="match status" value="1"/>
</dbReference>
<gene>
    <name evidence="6" type="ORF">CXQ85_003507</name>
</gene>
<dbReference type="Pfam" id="PF01388">
    <property type="entry name" value="ARID"/>
    <property type="match status" value="1"/>
</dbReference>
<dbReference type="RefSeq" id="XP_025340597.1">
    <property type="nucleotide sequence ID" value="XM_025487149.1"/>
</dbReference>
<sequence>MSNFWFKEDAFQGPGQSGDSDMVGPIFDEPLPGANAMGPQNHQKQPPSQQGPEANLFAQGDLGLGEFGLQKQSNPHSSGGPSLDGKSPQMFMRGNEGGVMGQNQMPQGGLGGDGNNGGSNASSQQLNREKQEQLLKMRQQIMHQQMVHNQQKAQHRQQPELAGARNSPHMNNDGQMLGGNFPPGGMGGNVNQNLNQNFNANNGGFNVPGSAGPGGMGGPQGPGNMQFMGNQMGGNQMGRASPHGMQAQGNKPRGGSNQGMGAPQNMVNQNSLGENKMSANQNLSQNMNMREGGFENSPQMGQFGSANPAMAGGQQGPGGMNKNFMGQGQQMPGAPTPGSESSFQGGNPPGGNNPNAPKLTQNQFASLQYESLQMTLTDFMNRRGTPITQPPMVNNKKINLLILHLLTRKIGGAQAVLRHLQTLNQPSPQITDWTNLCKKLGLLEGVDVSSNVMAKQQIEKSVGTVYLQYILPYEQYDSTEEGRKDLQGRRVQFQRQLYLRFQQQQQQLQRQQGQQPQNSAANQNLSQRPQQLQEEQMKQQHDRNSPNVNQFQAPGQSPHTSSMPTPNVSAQHSGRISQPQPQPIDINQPSPAPGGLSRKQSQVGRSNQGSPAVLQSPYLQQQGLSRSGSVTQRSTSAQSRYEASATPRRSVVGTGEESYGGDPNTIKKYVPIKENTDSYGAVTLKGISDISAEIELTKPVYLFAPELGSLNIHALTMSLKNYTLSNPGEIYSALNTLLVTTTDANCQFKVSDAPELLDALTNVGLKVLSQITNTAEPEKTYEEVKSQPKGPIDAIFEKYVKTGDMHGEDIVYNVDSLTAELVEDEDSDIEVDEVFSPEERESDSPDTVTSSSDYSSLNVPDFLTGLLTFREENKHHFSKIQTKSATNEQIFLVDLLITVTMTLRNLSFTGDSRALMASNSFYRELIFKTIKAVSVHPEVFIFQRKRFCLLKDSLVMLDQIAFHMELQNLEEAFLTFLLVSAFAPKLDEFENDPERSCVIPAALVDVHTYLPYGVDTIAKLLVREPKSKAYFQAVLTGSLNVISSVEHPSAGAVSVTPEDHHETKKLALAYLKGDEQALKSGILITRAFKLMMSIMPFTVSGIEFTRFALQRSSTTLQALFGAKLIIDLIPSEEVNAHLNKLPLWWLTDNIQSLMFNFTKNTFSLITESVKFPRHSQEHKILSCVGTKSLTVVNSLLGKAVTIKQSLKEGAYDHSTDKADIQKALVKLEALYRVQPESEFVLNTLLAASIDPDVAQEVVRLHGLLDQFQ</sequence>
<protein>
    <recommendedName>
        <fullName evidence="5">ARID domain-containing protein</fullName>
    </recommendedName>
</protein>
<dbReference type="InterPro" id="IPR001606">
    <property type="entry name" value="ARID_dom"/>
</dbReference>
<proteinExistence type="predicted"/>
<feature type="region of interest" description="Disordered" evidence="4">
    <location>
        <begin position="143"/>
        <end position="270"/>
    </location>
</feature>
<feature type="compositionally biased region" description="Low complexity" evidence="4">
    <location>
        <begin position="507"/>
        <end position="534"/>
    </location>
</feature>
<reference evidence="6 7" key="1">
    <citation type="submission" date="2017-12" db="EMBL/GenBank/DDBJ databases">
        <title>Genome Sequence of a Multidrug-Resistant Candida haemulonii Isolate from a Patient with Chronic Leg Ulcers in Israel.</title>
        <authorList>
            <person name="Chow N.A."/>
            <person name="Gade L."/>
            <person name="Batra D."/>
            <person name="Rowe L.A."/>
            <person name="Ben-Ami R."/>
            <person name="Loparev V.N."/>
            <person name="Litvintseva A.P."/>
        </authorList>
    </citation>
    <scope>NUCLEOTIDE SEQUENCE [LARGE SCALE GENOMIC DNA]</scope>
    <source>
        <strain evidence="6 7">B11899</strain>
    </source>
</reference>
<dbReference type="PANTHER" id="PTHR13964:SF27">
    <property type="entry name" value="HAT-TRICK, ISOFORM D"/>
    <property type="match status" value="1"/>
</dbReference>
<feature type="compositionally biased region" description="Gly residues" evidence="4">
    <location>
        <begin position="108"/>
        <end position="117"/>
    </location>
</feature>
<feature type="compositionally biased region" description="Basic and acidic residues" evidence="4">
    <location>
        <begin position="535"/>
        <end position="544"/>
    </location>
</feature>
<feature type="domain" description="ARID" evidence="5">
    <location>
        <begin position="366"/>
        <end position="478"/>
    </location>
</feature>
<keyword evidence="1" id="KW-0805">Transcription regulation</keyword>
<accession>A0A2V1AN09</accession>
<evidence type="ECO:0000256" key="1">
    <source>
        <dbReference type="ARBA" id="ARBA00023015"/>
    </source>
</evidence>
<dbReference type="Proteomes" id="UP000244309">
    <property type="component" value="Unassembled WGS sequence"/>
</dbReference>
<dbReference type="GO" id="GO:0016514">
    <property type="term" value="C:SWI/SNF complex"/>
    <property type="evidence" value="ECO:0007669"/>
    <property type="project" value="TreeGrafter"/>
</dbReference>